<dbReference type="PIRSF" id="PIRSF000538">
    <property type="entry name" value="GlpK"/>
    <property type="match status" value="1"/>
</dbReference>
<gene>
    <name evidence="8 10 13" type="primary">xylB</name>
    <name evidence="13" type="ORF">FDY93_07155</name>
</gene>
<evidence type="ECO:0000256" key="1">
    <source>
        <dbReference type="ARBA" id="ARBA00009156"/>
    </source>
</evidence>
<dbReference type="PANTHER" id="PTHR43095">
    <property type="entry name" value="SUGAR KINASE"/>
    <property type="match status" value="1"/>
</dbReference>
<dbReference type="Gene3D" id="3.30.420.40">
    <property type="match status" value="2"/>
</dbReference>
<feature type="site" description="Important for activity" evidence="8">
    <location>
        <position position="12"/>
    </location>
</feature>
<dbReference type="GO" id="GO:0004856">
    <property type="term" value="F:D-xylulokinase activity"/>
    <property type="evidence" value="ECO:0007669"/>
    <property type="project" value="UniProtKB-EC"/>
</dbReference>
<dbReference type="EMBL" id="VANI01000007">
    <property type="protein sequence ID" value="TLM78196.1"/>
    <property type="molecule type" value="Genomic_DNA"/>
</dbReference>
<keyword evidence="4 8" id="KW-0547">Nucleotide-binding</keyword>
<evidence type="ECO:0000256" key="2">
    <source>
        <dbReference type="ARBA" id="ARBA00022629"/>
    </source>
</evidence>
<name>A0ABY2UJH0_9GAMM</name>
<dbReference type="HAMAP" id="MF_02220">
    <property type="entry name" value="XylB"/>
    <property type="match status" value="1"/>
</dbReference>
<dbReference type="InterPro" id="IPR018484">
    <property type="entry name" value="FGGY_N"/>
</dbReference>
<keyword evidence="14" id="KW-1185">Reference proteome</keyword>
<comment type="caution">
    <text evidence="13">The sequence shown here is derived from an EMBL/GenBank/DDBJ whole genome shotgun (WGS) entry which is preliminary data.</text>
</comment>
<reference evidence="13 14" key="1">
    <citation type="submission" date="2019-05" db="EMBL/GenBank/DDBJ databases">
        <title>Microbulbifer harenosus sp. nov., an alginate-degrading bacterium isolated from coastal sand.</title>
        <authorList>
            <person name="Huang H."/>
            <person name="Mo K."/>
            <person name="Bao S."/>
        </authorList>
    </citation>
    <scope>NUCLEOTIDE SEQUENCE [LARGE SCALE GENOMIC DNA]</scope>
    <source>
        <strain evidence="13 14">HB161719</strain>
    </source>
</reference>
<dbReference type="SUPFAM" id="SSF53067">
    <property type="entry name" value="Actin-like ATPase domain"/>
    <property type="match status" value="2"/>
</dbReference>
<keyword evidence="3 8" id="KW-0808">Transferase</keyword>
<dbReference type="RefSeq" id="WP_138235068.1">
    <property type="nucleotide sequence ID" value="NZ_CP185860.1"/>
</dbReference>
<keyword evidence="6 8" id="KW-0067">ATP-binding</keyword>
<comment type="similarity">
    <text evidence="1 8 9">Belongs to the FGGY kinase family.</text>
</comment>
<comment type="catalytic activity">
    <reaction evidence="8 10">
        <text>D-xylulose + ATP = D-xylulose 5-phosphate + ADP + H(+)</text>
        <dbReference type="Rhea" id="RHEA:10964"/>
        <dbReference type="ChEBI" id="CHEBI:15378"/>
        <dbReference type="ChEBI" id="CHEBI:17140"/>
        <dbReference type="ChEBI" id="CHEBI:30616"/>
        <dbReference type="ChEBI" id="CHEBI:57737"/>
        <dbReference type="ChEBI" id="CHEBI:456216"/>
        <dbReference type="EC" id="2.7.1.17"/>
    </reaction>
</comment>
<dbReference type="PROSITE" id="PS00445">
    <property type="entry name" value="FGGY_KINASES_2"/>
    <property type="match status" value="1"/>
</dbReference>
<keyword evidence="5 8" id="KW-0418">Kinase</keyword>
<dbReference type="EC" id="2.7.1.17" evidence="8 10"/>
<dbReference type="InterPro" id="IPR000577">
    <property type="entry name" value="Carb_kinase_FGGY"/>
</dbReference>
<evidence type="ECO:0000256" key="9">
    <source>
        <dbReference type="RuleBase" id="RU003733"/>
    </source>
</evidence>
<feature type="domain" description="Carbohydrate kinase FGGY C-terminal" evidence="12">
    <location>
        <begin position="263"/>
        <end position="445"/>
    </location>
</feature>
<dbReference type="CDD" id="cd07809">
    <property type="entry name" value="ASKHA_NBD_FGGY_BaXK-like"/>
    <property type="match status" value="1"/>
</dbReference>
<feature type="active site" description="Proton acceptor" evidence="8">
    <location>
        <position position="245"/>
    </location>
</feature>
<accession>A0ABY2UJH0</accession>
<evidence type="ECO:0000256" key="7">
    <source>
        <dbReference type="ARBA" id="ARBA00023277"/>
    </source>
</evidence>
<organism evidence="13 14">
    <name type="scientific">Microbulbifer harenosus</name>
    <dbReference type="NCBI Taxonomy" id="2576840"/>
    <lineage>
        <taxon>Bacteria</taxon>
        <taxon>Pseudomonadati</taxon>
        <taxon>Pseudomonadota</taxon>
        <taxon>Gammaproteobacteria</taxon>
        <taxon>Cellvibrionales</taxon>
        <taxon>Microbulbiferaceae</taxon>
        <taxon>Microbulbifer</taxon>
    </lineage>
</organism>
<dbReference type="PANTHER" id="PTHR43095:SF5">
    <property type="entry name" value="XYLULOSE KINASE"/>
    <property type="match status" value="1"/>
</dbReference>
<comment type="function">
    <text evidence="8">Catalyzes the phosphorylation of D-xylulose to D-xylulose 5-phosphate.</text>
</comment>
<proteinExistence type="inferred from homology"/>
<evidence type="ECO:0000256" key="8">
    <source>
        <dbReference type="HAMAP-Rule" id="MF_02220"/>
    </source>
</evidence>
<dbReference type="InterPro" id="IPR050406">
    <property type="entry name" value="FGGY_Carb_Kinase"/>
</dbReference>
<dbReference type="InterPro" id="IPR043129">
    <property type="entry name" value="ATPase_NBD"/>
</dbReference>
<evidence type="ECO:0000256" key="6">
    <source>
        <dbReference type="ARBA" id="ARBA00022840"/>
    </source>
</evidence>
<evidence type="ECO:0000313" key="14">
    <source>
        <dbReference type="Proteomes" id="UP000306791"/>
    </source>
</evidence>
<evidence type="ECO:0000256" key="4">
    <source>
        <dbReference type="ARBA" id="ARBA00022741"/>
    </source>
</evidence>
<protein>
    <recommendedName>
        <fullName evidence="8 10">Xylulose kinase</fullName>
        <shortName evidence="8 10">Xylulokinase</shortName>
        <ecNumber evidence="8 10">2.7.1.17</ecNumber>
    </recommendedName>
</protein>
<keyword evidence="2 8" id="KW-0859">Xylose metabolism</keyword>
<dbReference type="Pfam" id="PF02782">
    <property type="entry name" value="FGGY_C"/>
    <property type="match status" value="1"/>
</dbReference>
<dbReference type="NCBIfam" id="TIGR01312">
    <property type="entry name" value="XylB"/>
    <property type="match status" value="1"/>
</dbReference>
<evidence type="ECO:0000256" key="5">
    <source>
        <dbReference type="ARBA" id="ARBA00022777"/>
    </source>
</evidence>
<dbReference type="Pfam" id="PF00370">
    <property type="entry name" value="FGGY_N"/>
    <property type="match status" value="1"/>
</dbReference>
<evidence type="ECO:0000259" key="11">
    <source>
        <dbReference type="Pfam" id="PF00370"/>
    </source>
</evidence>
<dbReference type="Proteomes" id="UP000306791">
    <property type="component" value="Unassembled WGS sequence"/>
</dbReference>
<evidence type="ECO:0000256" key="3">
    <source>
        <dbReference type="ARBA" id="ARBA00022679"/>
    </source>
</evidence>
<keyword evidence="7 8" id="KW-0119">Carbohydrate metabolism</keyword>
<evidence type="ECO:0000256" key="10">
    <source>
        <dbReference type="RuleBase" id="RU364073"/>
    </source>
</evidence>
<dbReference type="InterPro" id="IPR018485">
    <property type="entry name" value="FGGY_C"/>
</dbReference>
<dbReference type="PROSITE" id="PS00933">
    <property type="entry name" value="FGGY_KINASES_1"/>
    <property type="match status" value="1"/>
</dbReference>
<feature type="domain" description="Carbohydrate kinase FGGY N-terminal" evidence="11">
    <location>
        <begin position="8"/>
        <end position="252"/>
    </location>
</feature>
<feature type="binding site" evidence="8">
    <location>
        <begin position="83"/>
        <end position="84"/>
    </location>
    <ligand>
        <name>substrate</name>
    </ligand>
</feature>
<sequence length="499" mass="53500">MRAQEQVFLGIDAGTQSLKLLAYDAGLKKILHVSAAPLELISRDDGSREQLAEWWLAALRQCMSELPDDIKRRVRGIGVSGQQHGFVPLNKNGEVIAPVKLWCDTSTIAECAEITERFGGVERCIDAVGNPILPGYTISKILWLKKNNPQAYGELAHILLPHDYLNFHLTGKIFTEYGDASGTSYLNILRREYDRDMLQALDPERDLLPMLPPLLEANATVPLGETARAEFGLPTGVKVSTGGGDNMMAAFGTGSVTPGVLTLSLGTSGTLFAHSDAPAIDPGSELAAFCSSSGGWLPLLCTMNCTVATERTRKALGKSIEECEALLAASTPGAGGIQSLPFYNGERIPNLPHARASLHGLNDSNMTPANLYRAAMEGATFTLRRGLDAFARAGQTFTAIRLTGGGAKSPHWRQMIADVFNLPVEVPAQQEGAAFGAAMQALWACSENADLAALTEEHLAVDTSLGCAPDAESSAAYQTHYQSFLELLSQQYPSVQPVE</sequence>
<evidence type="ECO:0000259" key="12">
    <source>
        <dbReference type="Pfam" id="PF02782"/>
    </source>
</evidence>
<dbReference type="InterPro" id="IPR018483">
    <property type="entry name" value="Carb_kinase_FGGY_CS"/>
</dbReference>
<evidence type="ECO:0000313" key="13">
    <source>
        <dbReference type="EMBL" id="TLM78196.1"/>
    </source>
</evidence>
<dbReference type="InterPro" id="IPR006000">
    <property type="entry name" value="Xylulokinase"/>
</dbReference>